<name>A0A804J7W2_MUSAM</name>
<dbReference type="InterPro" id="IPR001360">
    <property type="entry name" value="Glyco_hydro_1"/>
</dbReference>
<gene>
    <name evidence="7" type="ORF">GSMUA_275880.1</name>
</gene>
<evidence type="ECO:0000313" key="7">
    <source>
        <dbReference type="EMBL" id="CAG1839411.1"/>
    </source>
</evidence>
<organism evidence="8 9">
    <name type="scientific">Musa acuminata subsp. malaccensis</name>
    <name type="common">Wild banana</name>
    <name type="synonym">Musa malaccensis</name>
    <dbReference type="NCBI Taxonomy" id="214687"/>
    <lineage>
        <taxon>Eukaryota</taxon>
        <taxon>Viridiplantae</taxon>
        <taxon>Streptophyta</taxon>
        <taxon>Embryophyta</taxon>
        <taxon>Tracheophyta</taxon>
        <taxon>Spermatophyta</taxon>
        <taxon>Magnoliopsida</taxon>
        <taxon>Liliopsida</taxon>
        <taxon>Zingiberales</taxon>
        <taxon>Musaceae</taxon>
        <taxon>Musa</taxon>
    </lineage>
</organism>
<reference evidence="7" key="1">
    <citation type="submission" date="2021-03" db="EMBL/GenBank/DDBJ databases">
        <authorList>
            <consortium name="Genoscope - CEA"/>
            <person name="William W."/>
        </authorList>
    </citation>
    <scope>NUCLEOTIDE SEQUENCE</scope>
    <source>
        <strain evidence="7">Doubled-haploid Pahang</strain>
    </source>
</reference>
<dbReference type="FunCoup" id="A0A804J7W2">
    <property type="interactions" value="848"/>
</dbReference>
<dbReference type="Pfam" id="PF00232">
    <property type="entry name" value="Glyco_hydro_1"/>
    <property type="match status" value="1"/>
</dbReference>
<protein>
    <submittedName>
        <fullName evidence="7">(wild Malaysian banana) hypothetical protein</fullName>
    </submittedName>
</protein>
<sequence>MREGNWACLLILLLLLCLEEVLGVGQLMGSSFSRDAFPPDFIFGAGTSAYQVEGAAAEDGRSPSLWDTFTHTGQMIDKSTGDVACDGYHKYKEDVKLMADTGLDSYRFSISWSRLIPNGRGAVNLKGLQFYNNFINELVKYGIEPHVTLYHLDLPQVLEDEYVGWLSPKIVDDFTAYANVCFTEFGERIPRWTTIVEPNVIGMASYDSAIFPPARCSNPFGVINCTVGNSTIEPYIAVHNLLLAHASVVKLYRTKYQGVQKGQIGLNLYAYWCYPWTDSAADIEATQRTLDFNVGWILNPLVFGDYPEVMKKIVGSRLPSFTKYQSKQLKDSFDYIGLNYYTSVYVKDNFNASMTGPRDFNTDVSVLLARSRNETPGGQFDPTIPALTDPTGLQHLLEYFKDAYGNPPIFVEENGNGVARKESEFNDTSKVDFLSGHISSILDAIRNGANVKGYFVWSFMDVFEFITGYQSRYGLYFVNFDDENRERKPKLSAQWYSSFLKQKKKVEMRINMTDFDDNFRAHW</sequence>
<comment type="similarity">
    <text evidence="1 5">Belongs to the glycosyl hydrolase 1 family.</text>
</comment>
<feature type="signal peptide" evidence="6">
    <location>
        <begin position="1"/>
        <end position="23"/>
    </location>
</feature>
<dbReference type="PANTHER" id="PTHR10353">
    <property type="entry name" value="GLYCOSYL HYDROLASE"/>
    <property type="match status" value="1"/>
</dbReference>
<dbReference type="Gene3D" id="3.20.20.80">
    <property type="entry name" value="Glycosidases"/>
    <property type="match status" value="1"/>
</dbReference>
<evidence type="ECO:0000256" key="3">
    <source>
        <dbReference type="ARBA" id="ARBA00022801"/>
    </source>
</evidence>
<dbReference type="PRINTS" id="PR00131">
    <property type="entry name" value="GLHYDRLASE1"/>
</dbReference>
<evidence type="ECO:0000256" key="6">
    <source>
        <dbReference type="SAM" id="SignalP"/>
    </source>
</evidence>
<accession>A0A804J7W2</accession>
<keyword evidence="9" id="KW-1185">Reference proteome</keyword>
<feature type="chain" id="PRO_5043242168" evidence="6">
    <location>
        <begin position="24"/>
        <end position="523"/>
    </location>
</feature>
<dbReference type="InterPro" id="IPR017853">
    <property type="entry name" value="GH"/>
</dbReference>
<keyword evidence="2 6" id="KW-0732">Signal</keyword>
<evidence type="ECO:0000313" key="8">
    <source>
        <dbReference type="EnsemblPlants" id="Ma05_p23890.2"/>
    </source>
</evidence>
<dbReference type="GO" id="GO:0008422">
    <property type="term" value="F:beta-glucosidase activity"/>
    <property type="evidence" value="ECO:0000318"/>
    <property type="project" value="GO_Central"/>
</dbReference>
<dbReference type="EMBL" id="HG996470">
    <property type="protein sequence ID" value="CAG1839411.1"/>
    <property type="molecule type" value="Genomic_DNA"/>
</dbReference>
<dbReference type="KEGG" id="mus:103985591"/>
<reference evidence="8" key="2">
    <citation type="submission" date="2021-05" db="UniProtKB">
        <authorList>
            <consortium name="EnsemblPlants"/>
        </authorList>
    </citation>
    <scope>IDENTIFICATION</scope>
    <source>
        <strain evidence="8">subsp. malaccensis</strain>
    </source>
</reference>
<dbReference type="Proteomes" id="UP000012960">
    <property type="component" value="Unplaced"/>
</dbReference>
<proteinExistence type="inferred from homology"/>
<dbReference type="EnsemblPlants" id="Ma05_t23890.2">
    <property type="protein sequence ID" value="Ma05_p23890.2"/>
    <property type="gene ID" value="Ma05_g23890"/>
</dbReference>
<evidence type="ECO:0000313" key="9">
    <source>
        <dbReference type="Proteomes" id="UP000012960"/>
    </source>
</evidence>
<evidence type="ECO:0000256" key="2">
    <source>
        <dbReference type="ARBA" id="ARBA00022729"/>
    </source>
</evidence>
<dbReference type="GO" id="GO:0005975">
    <property type="term" value="P:carbohydrate metabolic process"/>
    <property type="evidence" value="ECO:0007669"/>
    <property type="project" value="InterPro"/>
</dbReference>
<evidence type="ECO:0000256" key="5">
    <source>
        <dbReference type="RuleBase" id="RU003690"/>
    </source>
</evidence>
<dbReference type="Gramene" id="Ma05_t23890.2">
    <property type="protein sequence ID" value="Ma05_p23890.2"/>
    <property type="gene ID" value="Ma05_g23890"/>
</dbReference>
<dbReference type="FunFam" id="3.20.20.80:FF:000069">
    <property type="entry name" value="Beta-glucosidase 1"/>
    <property type="match status" value="1"/>
</dbReference>
<evidence type="ECO:0000256" key="4">
    <source>
        <dbReference type="ARBA" id="ARBA00023180"/>
    </source>
</evidence>
<dbReference type="PROSITE" id="PS00653">
    <property type="entry name" value="GLYCOSYL_HYDROL_F1_2"/>
    <property type="match status" value="1"/>
</dbReference>
<dbReference type="SUPFAM" id="SSF51445">
    <property type="entry name" value="(Trans)glycosidases"/>
    <property type="match status" value="1"/>
</dbReference>
<dbReference type="PANTHER" id="PTHR10353:SF29">
    <property type="entry name" value="BETA-GLUCOSIDASE 11"/>
    <property type="match status" value="1"/>
</dbReference>
<dbReference type="OrthoDB" id="65569at2759"/>
<dbReference type="OMA" id="NRINYYH"/>
<keyword evidence="4" id="KW-0325">Glycoprotein</keyword>
<keyword evidence="3" id="KW-0378">Hydrolase</keyword>
<evidence type="ECO:0000256" key="1">
    <source>
        <dbReference type="ARBA" id="ARBA00010838"/>
    </source>
</evidence>
<dbReference type="AlphaFoldDB" id="A0A804J7W2"/>
<dbReference type="InterPro" id="IPR033132">
    <property type="entry name" value="GH_1_N_CS"/>
</dbReference>